<comment type="caution">
    <text evidence="1">The sequence shown here is derived from an EMBL/GenBank/DDBJ whole genome shotgun (WGS) entry which is preliminary data.</text>
</comment>
<name>A0A8S3TR32_MYTED</name>
<evidence type="ECO:0000313" key="2">
    <source>
        <dbReference type="Proteomes" id="UP000683360"/>
    </source>
</evidence>
<proteinExistence type="predicted"/>
<reference evidence="1" key="1">
    <citation type="submission" date="2021-03" db="EMBL/GenBank/DDBJ databases">
        <authorList>
            <person name="Bekaert M."/>
        </authorList>
    </citation>
    <scope>NUCLEOTIDE SEQUENCE</scope>
</reference>
<evidence type="ECO:0008006" key="3">
    <source>
        <dbReference type="Google" id="ProtNLM"/>
    </source>
</evidence>
<accession>A0A8S3TR32</accession>
<dbReference type="Proteomes" id="UP000683360">
    <property type="component" value="Unassembled WGS sequence"/>
</dbReference>
<dbReference type="InterPro" id="IPR027417">
    <property type="entry name" value="P-loop_NTPase"/>
</dbReference>
<dbReference type="SUPFAM" id="SSF52540">
    <property type="entry name" value="P-loop containing nucleoside triphosphate hydrolases"/>
    <property type="match status" value="1"/>
</dbReference>
<keyword evidence="2" id="KW-1185">Reference proteome</keyword>
<gene>
    <name evidence="1" type="ORF">MEDL_48604</name>
</gene>
<protein>
    <recommendedName>
        <fullName evidence="3">Helicase C-terminal domain-containing protein</fullName>
    </recommendedName>
</protein>
<sequence>MEKLTSSDIDDLLDADSTNSQKIVKFIVYCHSQLCEKFLSQPFDFGRKHVRRNYLLHLSRWIVVIFHEDEHHQFEGNPNTTFDDVAVIRFFSVSENQKQNHKMKSKVLSSMAQMDSSIRLLFATEAYSMGTDAPDIRRVIHAGVPSTMESS</sequence>
<organism evidence="1 2">
    <name type="scientific">Mytilus edulis</name>
    <name type="common">Blue mussel</name>
    <dbReference type="NCBI Taxonomy" id="6550"/>
    <lineage>
        <taxon>Eukaryota</taxon>
        <taxon>Metazoa</taxon>
        <taxon>Spiralia</taxon>
        <taxon>Lophotrochozoa</taxon>
        <taxon>Mollusca</taxon>
        <taxon>Bivalvia</taxon>
        <taxon>Autobranchia</taxon>
        <taxon>Pteriomorphia</taxon>
        <taxon>Mytilida</taxon>
        <taxon>Mytiloidea</taxon>
        <taxon>Mytilidae</taxon>
        <taxon>Mytilinae</taxon>
        <taxon>Mytilus</taxon>
    </lineage>
</organism>
<dbReference type="AlphaFoldDB" id="A0A8S3TR32"/>
<dbReference type="Gene3D" id="3.40.50.300">
    <property type="entry name" value="P-loop containing nucleotide triphosphate hydrolases"/>
    <property type="match status" value="1"/>
</dbReference>
<dbReference type="EMBL" id="CAJPWZ010002340">
    <property type="protein sequence ID" value="CAG2236061.1"/>
    <property type="molecule type" value="Genomic_DNA"/>
</dbReference>
<evidence type="ECO:0000313" key="1">
    <source>
        <dbReference type="EMBL" id="CAG2236061.1"/>
    </source>
</evidence>